<dbReference type="Gene3D" id="2.60.120.260">
    <property type="entry name" value="Galactose-binding domain-like"/>
    <property type="match status" value="2"/>
</dbReference>
<organism evidence="4 5">
    <name type="scientific">Frigoriflavimonas asaccharolytica</name>
    <dbReference type="NCBI Taxonomy" id="2735899"/>
    <lineage>
        <taxon>Bacteria</taxon>
        <taxon>Pseudomonadati</taxon>
        <taxon>Bacteroidota</taxon>
        <taxon>Flavobacteriia</taxon>
        <taxon>Flavobacteriales</taxon>
        <taxon>Weeksellaceae</taxon>
        <taxon>Frigoriflavimonas</taxon>
    </lineage>
</organism>
<accession>A0A8J8K8I1</accession>
<evidence type="ECO:0000256" key="2">
    <source>
        <dbReference type="SAM" id="SignalP"/>
    </source>
</evidence>
<dbReference type="InterPro" id="IPR003961">
    <property type="entry name" value="FN3_dom"/>
</dbReference>
<dbReference type="Pfam" id="PF00041">
    <property type="entry name" value="fn3"/>
    <property type="match status" value="2"/>
</dbReference>
<evidence type="ECO:0000313" key="5">
    <source>
        <dbReference type="Proteomes" id="UP000610746"/>
    </source>
</evidence>
<gene>
    <name evidence="4" type="ORF">HNQ03_002088</name>
</gene>
<evidence type="ECO:0000259" key="3">
    <source>
        <dbReference type="PROSITE" id="PS50853"/>
    </source>
</evidence>
<dbReference type="EMBL" id="JABSNO010000015">
    <property type="protein sequence ID" value="NRS93003.1"/>
    <property type="molecule type" value="Genomic_DNA"/>
</dbReference>
<feature type="domain" description="Fibronectin type-III" evidence="3">
    <location>
        <begin position="177"/>
        <end position="271"/>
    </location>
</feature>
<dbReference type="SMART" id="SM00060">
    <property type="entry name" value="FN3"/>
    <property type="match status" value="3"/>
</dbReference>
<dbReference type="InterPro" id="IPR036116">
    <property type="entry name" value="FN3_sf"/>
</dbReference>
<reference evidence="4" key="1">
    <citation type="submission" date="2020-05" db="EMBL/GenBank/DDBJ databases">
        <title>Genomic Encyclopedia of Type Strains, Phase IV (KMG-V): Genome sequencing to study the core and pangenomes of soil and plant-associated prokaryotes.</title>
        <authorList>
            <person name="Whitman W."/>
        </authorList>
    </citation>
    <scope>NUCLEOTIDE SEQUENCE</scope>
    <source>
        <strain evidence="4">16F</strain>
    </source>
</reference>
<dbReference type="Proteomes" id="UP000610746">
    <property type="component" value="Unassembled WGS sequence"/>
</dbReference>
<feature type="signal peptide" evidence="2">
    <location>
        <begin position="1"/>
        <end position="18"/>
    </location>
</feature>
<keyword evidence="1 2" id="KW-0732">Signal</keyword>
<dbReference type="AlphaFoldDB" id="A0A8J8K8I1"/>
<dbReference type="CDD" id="cd00063">
    <property type="entry name" value="FN3"/>
    <property type="match status" value="2"/>
</dbReference>
<comment type="caution">
    <text evidence="4">The sequence shown here is derived from an EMBL/GenBank/DDBJ whole genome shotgun (WGS) entry which is preliminary data.</text>
</comment>
<dbReference type="InterPro" id="IPR013783">
    <property type="entry name" value="Ig-like_fold"/>
</dbReference>
<name>A0A8J8K8I1_9FLAO</name>
<feature type="domain" description="Fibronectin type-III" evidence="3">
    <location>
        <begin position="457"/>
        <end position="551"/>
    </location>
</feature>
<dbReference type="InterPro" id="IPR026444">
    <property type="entry name" value="Secre_tail"/>
</dbReference>
<dbReference type="PROSITE" id="PS50853">
    <property type="entry name" value="FN3"/>
    <property type="match status" value="2"/>
</dbReference>
<feature type="chain" id="PRO_5035274646" description="Fibronectin type-III domain-containing protein" evidence="2">
    <location>
        <begin position="19"/>
        <end position="902"/>
    </location>
</feature>
<keyword evidence="5" id="KW-1185">Reference proteome</keyword>
<dbReference type="SUPFAM" id="SSF49265">
    <property type="entry name" value="Fibronectin type III"/>
    <property type="match status" value="3"/>
</dbReference>
<dbReference type="Gene3D" id="2.60.40.10">
    <property type="entry name" value="Immunoglobulins"/>
    <property type="match status" value="3"/>
</dbReference>
<proteinExistence type="predicted"/>
<dbReference type="NCBIfam" id="TIGR04183">
    <property type="entry name" value="Por_Secre_tail"/>
    <property type="match status" value="1"/>
</dbReference>
<evidence type="ECO:0000256" key="1">
    <source>
        <dbReference type="ARBA" id="ARBA00022729"/>
    </source>
</evidence>
<protein>
    <recommendedName>
        <fullName evidence="3">Fibronectin type-III domain-containing protein</fullName>
    </recommendedName>
</protein>
<evidence type="ECO:0000313" key="4">
    <source>
        <dbReference type="EMBL" id="NRS93003.1"/>
    </source>
</evidence>
<dbReference type="Pfam" id="PF18962">
    <property type="entry name" value="Por_Secre_tail"/>
    <property type="match status" value="1"/>
</dbReference>
<dbReference type="RefSeq" id="WP_173779588.1">
    <property type="nucleotide sequence ID" value="NZ_JABSNO010000015.1"/>
</dbReference>
<sequence>MKKLLLLCMLILGIGASAQIVVNEGFENTVTPTGFVYSSISRTTTATRVCTGTAAVGVNLWSLTTTANLVYSSTASNATAVTVSFNYSTQEYFSGDGVGLLAKVEYSVNGGTSYTQLGSDIVLTGNKPCTQFLETIPTGAVPLNANFKFRITGNHTSGDFYFNVDDLKLQQVVSCSAPLSASASAVTITSAAVNWVAPATVPALGYDVYYNTTNVAPISTTIPNLNVPTGNSTTVSGLMPATTYYGFVRSRCSAADQSNWIATNVFVTPCTIFSAPFSESFSSGALPNCWTNLNPTTTSTSLNVFWKFGTGVDYGAAGNGRTAGTYAWVDASSPYANEKSVELTTPSIDLTGLTAPFVQFDWFKVNATDNAGTTPSTYDNNSLTVAVNDGTGWVDIFTSMSNATSWRTEGIALAGSYVNKTIQVRFTVNKNTGTNPYFYDDLLLDEVKVINAPSCIQPSAIAASSITPTSANLMWTAPTPAPASGYDVYYSTVSTAPTAATVPTNAGVTATTVAVSNLTPSTQYFVWVRAKCDASTNSDWASGGNFTTATFCPVITVPANNAASVSTTPTITWTAVSGATGYRITMGTTANGTNILNNVDLGNVTTYTLATVLSNSTQYFYRINAYSPTITTSLNCTERNFTTACAPITPTTYTNDFATIPGTCWERAGDGTIATGPTSTGTLWRALGFLQGTGSGSAAINLYTTGRIGWLISPTFNLAGGGFTMSFKYGVTEYNGSTASAMGSDDAIDVLMSTDGGTTWASIKKYTAADNVSNTSNLFTYPITSTSNQVKFAFLGTDGTVDDAEDFEFYVDDFQITNVLATSETLASASNLTISPNPFKDFVRISDVKDVVSISIVDMAGRMVKTVKPASEINLSSLNSGIYLINLKMKDGSVKTVKAIKK</sequence>